<sequence>MEELFSQELPVLTKLNSEERFVRIRISVFSKNAASSASPFSQELILRLTDDSDPFFLHTLALSEEEYSDLKSQQGLLIDFASFPQKLIELLTLCRAQHSKEQPKFVLQLIQAGEGRTVFEVVETNPFKHLTHLSLRVLPGTDRTVKEYLAECLRSYKTENGRLSEELAVSKDELTRHMSASRAAAAQQESELHRLQEEVRTRVSELSLHNEQELRAEREDSHKKQEHLLERVETEKRQLQLRLQKEGTDRGEEKRELENRLTDLREQVLRLETSLEQSKKEKETFSIRCQELQESLSQTRLQNMSSHTRAEDQSDELRRMTTKLTTLEQNSTEREQQLFRSSQTIEEFTADRTRLETAVQHKQLMVGKLEQAVKTASQEVNKGNEIIQKLQQELHNTKTRLRLKNTVTMEQEKAIAEREISMKRVSNELELVEKESSRLREESKTARHELEQSKKELFECQEQIKTNENVISWLNKQLNDRAITRTQPLASSMNHSLPVPSRIPLRVSGAISHSTNFNGNPSLPLPPPPPQYQLQYKKKICDLPSTTLEDFKPSLPFNPVTDPNLTPPPVRAASSKEARTNIVDISADPKYLLKTNPQFPFNPIAPLSLNRPTF</sequence>
<comment type="caution">
    <text evidence="9">The sequence shown here is derived from an EMBL/GenBank/DDBJ whole genome shotgun (WGS) entry which is preliminary data.</text>
</comment>
<dbReference type="PANTHER" id="PTHR44281">
    <property type="entry name" value="SPINDLE ASSEMBLY ABNORMAL PROTEIN 6 HOMOLOG"/>
    <property type="match status" value="1"/>
</dbReference>
<evidence type="ECO:0000313" key="10">
    <source>
        <dbReference type="Proteomes" id="UP001165289"/>
    </source>
</evidence>
<feature type="region of interest" description="Disordered" evidence="7">
    <location>
        <begin position="297"/>
        <end position="316"/>
    </location>
</feature>
<evidence type="ECO:0000256" key="3">
    <source>
        <dbReference type="ARBA" id="ARBA00023054"/>
    </source>
</evidence>
<dbReference type="CDD" id="cd10142">
    <property type="entry name" value="HD_SAS6_N"/>
    <property type="match status" value="1"/>
</dbReference>
<feature type="compositionally biased region" description="Polar residues" evidence="7">
    <location>
        <begin position="297"/>
        <end position="307"/>
    </location>
</feature>
<feature type="domain" description="Spindle assembly abnormal protein 6 N-terminal" evidence="8">
    <location>
        <begin position="4"/>
        <end position="136"/>
    </location>
</feature>
<protein>
    <submittedName>
        <fullName evidence="9">Chain A, Serine/threonine-protein kinase PLK4</fullName>
    </submittedName>
</protein>
<dbReference type="GO" id="GO:0016301">
    <property type="term" value="F:kinase activity"/>
    <property type="evidence" value="ECO:0007669"/>
    <property type="project" value="UniProtKB-KW"/>
</dbReference>
<evidence type="ECO:0000256" key="2">
    <source>
        <dbReference type="ARBA" id="ARBA00022490"/>
    </source>
</evidence>
<dbReference type="InterPro" id="IPR038558">
    <property type="entry name" value="SAS-6_N_sf"/>
</dbReference>
<dbReference type="PANTHER" id="PTHR44281:SF2">
    <property type="entry name" value="SPINDLE ASSEMBLY ABNORMAL PROTEIN 6 HOMOLOG"/>
    <property type="match status" value="1"/>
</dbReference>
<dbReference type="GO" id="GO:0005813">
    <property type="term" value="C:centrosome"/>
    <property type="evidence" value="ECO:0007669"/>
    <property type="project" value="UniProtKB-SubCell"/>
</dbReference>
<accession>A0AAV7K3F5</accession>
<evidence type="ECO:0000256" key="4">
    <source>
        <dbReference type="ARBA" id="ARBA00023212"/>
    </source>
</evidence>
<evidence type="ECO:0000259" key="8">
    <source>
        <dbReference type="Pfam" id="PF16531"/>
    </source>
</evidence>
<dbReference type="GO" id="GO:0005814">
    <property type="term" value="C:centriole"/>
    <property type="evidence" value="ECO:0007669"/>
    <property type="project" value="TreeGrafter"/>
</dbReference>
<evidence type="ECO:0000256" key="1">
    <source>
        <dbReference type="ARBA" id="ARBA00004300"/>
    </source>
</evidence>
<gene>
    <name evidence="9" type="ORF">LOD99_1925</name>
</gene>
<feature type="region of interest" description="Disordered" evidence="7">
    <location>
        <begin position="557"/>
        <end position="577"/>
    </location>
</feature>
<proteinExistence type="predicted"/>
<evidence type="ECO:0000256" key="5">
    <source>
        <dbReference type="ARBA" id="ARBA00023306"/>
    </source>
</evidence>
<keyword evidence="10" id="KW-1185">Reference proteome</keyword>
<keyword evidence="4" id="KW-0206">Cytoskeleton</keyword>
<keyword evidence="9" id="KW-0808">Transferase</keyword>
<comment type="subcellular location">
    <subcellularLocation>
        <location evidence="1">Cytoplasm</location>
        <location evidence="1">Cytoskeleton</location>
        <location evidence="1">Microtubule organizing center</location>
        <location evidence="1">Centrosome</location>
    </subcellularLocation>
</comment>
<organism evidence="9 10">
    <name type="scientific">Oopsacas minuta</name>
    <dbReference type="NCBI Taxonomy" id="111878"/>
    <lineage>
        <taxon>Eukaryota</taxon>
        <taxon>Metazoa</taxon>
        <taxon>Porifera</taxon>
        <taxon>Hexactinellida</taxon>
        <taxon>Hexasterophora</taxon>
        <taxon>Lyssacinosida</taxon>
        <taxon>Leucopsacidae</taxon>
        <taxon>Oopsacas</taxon>
    </lineage>
</organism>
<dbReference type="Pfam" id="PF16531">
    <property type="entry name" value="SAS-6_N"/>
    <property type="match status" value="1"/>
</dbReference>
<keyword evidence="3 6" id="KW-0175">Coiled coil</keyword>
<dbReference type="Gene3D" id="2.170.210.20">
    <property type="entry name" value="Spindle assembly abnormal protein 6, N-terminal domain"/>
    <property type="match status" value="1"/>
</dbReference>
<reference evidence="9 10" key="1">
    <citation type="journal article" date="2023" name="BMC Biol.">
        <title>The compact genome of the sponge Oopsacas minuta (Hexactinellida) is lacking key metazoan core genes.</title>
        <authorList>
            <person name="Santini S."/>
            <person name="Schenkelaars Q."/>
            <person name="Jourda C."/>
            <person name="Duchesne M."/>
            <person name="Belahbib H."/>
            <person name="Rocher C."/>
            <person name="Selva M."/>
            <person name="Riesgo A."/>
            <person name="Vervoort M."/>
            <person name="Leys S.P."/>
            <person name="Kodjabachian L."/>
            <person name="Le Bivic A."/>
            <person name="Borchiellini C."/>
            <person name="Claverie J.M."/>
            <person name="Renard E."/>
        </authorList>
    </citation>
    <scope>NUCLEOTIDE SEQUENCE [LARGE SCALE GENOMIC DNA]</scope>
    <source>
        <strain evidence="9">SPO-2</strain>
    </source>
</reference>
<dbReference type="GO" id="GO:0007099">
    <property type="term" value="P:centriole replication"/>
    <property type="evidence" value="ECO:0007669"/>
    <property type="project" value="TreeGrafter"/>
</dbReference>
<feature type="coiled-coil region" evidence="6">
    <location>
        <begin position="153"/>
        <end position="198"/>
    </location>
</feature>
<evidence type="ECO:0000256" key="7">
    <source>
        <dbReference type="SAM" id="MobiDB-lite"/>
    </source>
</evidence>
<name>A0AAV7K3F5_9METZ</name>
<feature type="coiled-coil region" evidence="6">
    <location>
        <begin position="373"/>
        <end position="463"/>
    </location>
</feature>
<keyword evidence="9" id="KW-0418">Kinase</keyword>
<keyword evidence="2" id="KW-0963">Cytoplasm</keyword>
<dbReference type="EMBL" id="JAKMXF010000177">
    <property type="protein sequence ID" value="KAI6655783.1"/>
    <property type="molecule type" value="Genomic_DNA"/>
</dbReference>
<dbReference type="AlphaFoldDB" id="A0AAV7K3F5"/>
<evidence type="ECO:0000256" key="6">
    <source>
        <dbReference type="SAM" id="Coils"/>
    </source>
</evidence>
<evidence type="ECO:0000313" key="9">
    <source>
        <dbReference type="EMBL" id="KAI6655783.1"/>
    </source>
</evidence>
<feature type="region of interest" description="Disordered" evidence="7">
    <location>
        <begin position="210"/>
        <end position="232"/>
    </location>
</feature>
<dbReference type="Proteomes" id="UP001165289">
    <property type="component" value="Unassembled WGS sequence"/>
</dbReference>
<dbReference type="InterPro" id="IPR032396">
    <property type="entry name" value="SAS-6_N"/>
</dbReference>
<keyword evidence="5" id="KW-0131">Cell cycle</keyword>